<evidence type="ECO:0000313" key="4">
    <source>
        <dbReference type="Proteomes" id="UP000541770"/>
    </source>
</evidence>
<feature type="transmembrane region" description="Helical" evidence="1">
    <location>
        <begin position="101"/>
        <end position="119"/>
    </location>
</feature>
<evidence type="ECO:0000313" key="3">
    <source>
        <dbReference type="EMBL" id="QZP26531.1"/>
    </source>
</evidence>
<dbReference type="EMBL" id="CP081966">
    <property type="protein sequence ID" value="QZP26531.1"/>
    <property type="molecule type" value="Genomic_DNA"/>
</dbReference>
<evidence type="ECO:0000313" key="5">
    <source>
        <dbReference type="Proteomes" id="UP000825591"/>
    </source>
</evidence>
<proteinExistence type="predicted"/>
<keyword evidence="1" id="KW-0812">Transmembrane</keyword>
<keyword evidence="1" id="KW-0472">Membrane</keyword>
<keyword evidence="1" id="KW-1133">Transmembrane helix</keyword>
<dbReference type="EMBL" id="JACGDE010000003">
    <property type="protein sequence ID" value="MBA6064530.1"/>
    <property type="molecule type" value="Genomic_DNA"/>
</dbReference>
<protein>
    <submittedName>
        <fullName evidence="2">Uncharacterized protein</fullName>
    </submittedName>
</protein>
<dbReference type="GeneID" id="58770688"/>
<accession>A0A135NN51</accession>
<reference evidence="2 4" key="1">
    <citation type="submission" date="2020-07" db="EMBL/GenBank/DDBJ databases">
        <title>Diversity of carbapenemase encoding genes among Pseudomonas putida group clinical isolates in a tertiary Brazilian hospital.</title>
        <authorList>
            <person name="Alberto-Lei F."/>
            <person name="Nodari C.S."/>
            <person name="Streling A.P."/>
            <person name="Paulino J.T."/>
            <person name="Bessa-Neto F.O."/>
            <person name="Cayo R."/>
            <person name="Gales A.C."/>
        </authorList>
    </citation>
    <scope>NUCLEOTIDE SEQUENCE [LARGE SCALE GENOMIC DNA]</scope>
    <source>
        <strain evidence="2 4">14802</strain>
    </source>
</reference>
<sequence>MMKPAQFQTFMRRYFPTFLLGFFICLLSAALSATLWIDSHWRNHPDNPLFTMMSSAVLVLLLCSGHFAMVRGFTWAAWVVLPVPTVALLMALSLLGSGVNAVLLAILLALPLLALLVFNSQRHREMRRRLVELRKVRR</sequence>
<dbReference type="AlphaFoldDB" id="A0A135NN51"/>
<keyword evidence="5" id="KW-1185">Reference proteome</keyword>
<evidence type="ECO:0000256" key="1">
    <source>
        <dbReference type="SAM" id="Phobius"/>
    </source>
</evidence>
<dbReference type="RefSeq" id="WP_051555623.1">
    <property type="nucleotide sequence ID" value="NZ_BQIL01000008.1"/>
</dbReference>
<organism evidence="2 4">
    <name type="scientific">Pseudomonas mosselii</name>
    <dbReference type="NCBI Taxonomy" id="78327"/>
    <lineage>
        <taxon>Bacteria</taxon>
        <taxon>Pseudomonadati</taxon>
        <taxon>Pseudomonadota</taxon>
        <taxon>Gammaproteobacteria</taxon>
        <taxon>Pseudomonadales</taxon>
        <taxon>Pseudomonadaceae</taxon>
        <taxon>Pseudomonas</taxon>
    </lineage>
</organism>
<dbReference type="Proteomes" id="UP000825591">
    <property type="component" value="Chromosome"/>
</dbReference>
<name>A0A135NN51_9PSED</name>
<feature type="transmembrane region" description="Helical" evidence="1">
    <location>
        <begin position="75"/>
        <end position="95"/>
    </location>
</feature>
<evidence type="ECO:0000313" key="2">
    <source>
        <dbReference type="EMBL" id="MBA6064530.1"/>
    </source>
</evidence>
<dbReference type="Proteomes" id="UP000541770">
    <property type="component" value="Unassembled WGS sequence"/>
</dbReference>
<feature type="transmembrane region" description="Helical" evidence="1">
    <location>
        <begin position="48"/>
        <end position="68"/>
    </location>
</feature>
<dbReference type="KEGG" id="pmol:CLJ08_14280"/>
<gene>
    <name evidence="2" type="ORF">H4C75_07100</name>
    <name evidence="3" type="ORF">K5H97_27785</name>
</gene>
<reference evidence="3 5" key="2">
    <citation type="submission" date="2021-08" db="EMBL/GenBank/DDBJ databases">
        <title>Bactericidal Effect of Pseudomonas oryziphila sp. nov., a novel Pseudomonas Species Against Xanthomonas oryzae Reduces Disease Severity of Bacterial Leaf Streak of Rice.</title>
        <authorList>
            <person name="Yang R."/>
            <person name="Li S."/>
            <person name="Li Y."/>
            <person name="Yan Y."/>
            <person name="Fang Y."/>
            <person name="Zou L."/>
            <person name="Chen G."/>
        </authorList>
    </citation>
    <scope>NUCLEOTIDE SEQUENCE [LARGE SCALE GENOMIC DNA]</scope>
    <source>
        <strain evidence="3 5">DSM 17497</strain>
    </source>
</reference>